<reference evidence="1 2" key="1">
    <citation type="submission" date="2015-01" db="EMBL/GenBank/DDBJ databases">
        <title>Evolution of Trichinella species and genotypes.</title>
        <authorList>
            <person name="Korhonen P.K."/>
            <person name="Edoardo P."/>
            <person name="Giuseppe L.R."/>
            <person name="Gasser R.B."/>
        </authorList>
    </citation>
    <scope>NUCLEOTIDE SEQUENCE [LARGE SCALE GENOMIC DNA]</scope>
    <source>
        <strain evidence="1">ISS417</strain>
    </source>
</reference>
<keyword evidence="2" id="KW-1185">Reference proteome</keyword>
<accession>A0A0V0T6Y1</accession>
<dbReference type="Proteomes" id="UP000055048">
    <property type="component" value="Unassembled WGS sequence"/>
</dbReference>
<sequence length="112" mass="13346">MAFYIETLISRNKCDIMKLICIRLFLAFRFTGMFDYVTFNTANFIKNIVKFFKILGNSLKRTLLKNIGKFLKEYWEIFLNILRSLLKNVGYLRKIDCGDELKYNDIAFLAIY</sequence>
<comment type="caution">
    <text evidence="1">The sequence shown here is derived from an EMBL/GenBank/DDBJ whole genome shotgun (WGS) entry which is preliminary data.</text>
</comment>
<dbReference type="EMBL" id="JYDJ01000518">
    <property type="protein sequence ID" value="KRX34766.1"/>
    <property type="molecule type" value="Genomic_DNA"/>
</dbReference>
<name>A0A0V0T6Y1_9BILA</name>
<proteinExistence type="predicted"/>
<evidence type="ECO:0000313" key="2">
    <source>
        <dbReference type="Proteomes" id="UP000055048"/>
    </source>
</evidence>
<dbReference type="AlphaFoldDB" id="A0A0V0T6Y1"/>
<gene>
    <name evidence="1" type="ORF">T05_12758</name>
</gene>
<organism evidence="1 2">
    <name type="scientific">Trichinella murrelli</name>
    <dbReference type="NCBI Taxonomy" id="144512"/>
    <lineage>
        <taxon>Eukaryota</taxon>
        <taxon>Metazoa</taxon>
        <taxon>Ecdysozoa</taxon>
        <taxon>Nematoda</taxon>
        <taxon>Enoplea</taxon>
        <taxon>Dorylaimia</taxon>
        <taxon>Trichinellida</taxon>
        <taxon>Trichinellidae</taxon>
        <taxon>Trichinella</taxon>
    </lineage>
</organism>
<evidence type="ECO:0000313" key="1">
    <source>
        <dbReference type="EMBL" id="KRX34766.1"/>
    </source>
</evidence>
<protein>
    <submittedName>
        <fullName evidence="1">Uncharacterized protein</fullName>
    </submittedName>
</protein>